<dbReference type="EMBL" id="JAUSTF010000002">
    <property type="protein sequence ID" value="MDQ0180189.1"/>
    <property type="molecule type" value="Genomic_DNA"/>
</dbReference>
<evidence type="ECO:0000313" key="2">
    <source>
        <dbReference type="EMBL" id="MDP9903158.1"/>
    </source>
</evidence>
<dbReference type="EMBL" id="JAUSRG010000001">
    <property type="protein sequence ID" value="MDP9903158.1"/>
    <property type="molecule type" value="Genomic_DNA"/>
</dbReference>
<evidence type="ECO:0000256" key="1">
    <source>
        <dbReference type="SAM" id="MobiDB-lite"/>
    </source>
</evidence>
<evidence type="ECO:0000313" key="4">
    <source>
        <dbReference type="Proteomes" id="UP001230951"/>
    </source>
</evidence>
<feature type="compositionally biased region" description="Polar residues" evidence="1">
    <location>
        <begin position="1"/>
        <end position="11"/>
    </location>
</feature>
<protein>
    <submittedName>
        <fullName evidence="2">Uncharacterized protein</fullName>
    </submittedName>
</protein>
<feature type="region of interest" description="Disordered" evidence="1">
    <location>
        <begin position="1"/>
        <end position="25"/>
    </location>
</feature>
<proteinExistence type="predicted"/>
<keyword evidence="4" id="KW-1185">Reference proteome</keyword>
<name>A0AAW8D5K7_9MICC</name>
<reference evidence="2 4" key="1">
    <citation type="submission" date="2023-07" db="EMBL/GenBank/DDBJ databases">
        <title>Sorghum-associated microbial communities from plants grown in Nebraska, USA.</title>
        <authorList>
            <person name="Schachtman D."/>
        </authorList>
    </citation>
    <scope>NUCLEOTIDE SEQUENCE</scope>
    <source>
        <strain evidence="2">DS1006</strain>
        <strain evidence="3 4">DS1016</strain>
    </source>
</reference>
<dbReference type="Proteomes" id="UP001242995">
    <property type="component" value="Unassembled WGS sequence"/>
</dbReference>
<dbReference type="Proteomes" id="UP001230951">
    <property type="component" value="Unassembled WGS sequence"/>
</dbReference>
<sequence length="92" mass="10169">MNYESETQPVAETNDALDPFQTDGPYRVTWSIDGDEDSSPARAAANAWTQNFNRGAAQPCPDDACVFTVTDSKTGRSVDIDLSEEEFAHLFY</sequence>
<dbReference type="RefSeq" id="WP_306958782.1">
    <property type="nucleotide sequence ID" value="NZ_JAUSRG010000001.1"/>
</dbReference>
<accession>A0AAW8D5K7</accession>
<evidence type="ECO:0000313" key="5">
    <source>
        <dbReference type="Proteomes" id="UP001242995"/>
    </source>
</evidence>
<organism evidence="2 5">
    <name type="scientific">Arthrobacter bambusae</name>
    <dbReference type="NCBI Taxonomy" id="1338426"/>
    <lineage>
        <taxon>Bacteria</taxon>
        <taxon>Bacillati</taxon>
        <taxon>Actinomycetota</taxon>
        <taxon>Actinomycetes</taxon>
        <taxon>Micrococcales</taxon>
        <taxon>Micrococcaceae</taxon>
        <taxon>Arthrobacter</taxon>
    </lineage>
</organism>
<comment type="caution">
    <text evidence="2">The sequence shown here is derived from an EMBL/GenBank/DDBJ whole genome shotgun (WGS) entry which is preliminary data.</text>
</comment>
<evidence type="ECO:0000313" key="3">
    <source>
        <dbReference type="EMBL" id="MDQ0180189.1"/>
    </source>
</evidence>
<gene>
    <name evidence="2" type="ORF">J2S90_000098</name>
    <name evidence="3" type="ORF">J2S93_001605</name>
</gene>
<dbReference type="AlphaFoldDB" id="A0AAW8D5K7"/>